<reference evidence="2 3" key="1">
    <citation type="submission" date="2023-07" db="EMBL/GenBank/DDBJ databases">
        <title>Sorghum-associated microbial communities from plants grown in Nebraska, USA.</title>
        <authorList>
            <person name="Schachtman D."/>
        </authorList>
    </citation>
    <scope>NUCLEOTIDE SEQUENCE [LARGE SCALE GENOMIC DNA]</scope>
    <source>
        <strain evidence="2 3">4249</strain>
    </source>
</reference>
<sequence>MSKPPVPPPHKPSDLPSKQPPSPANMVSRTPRAPGSKPAEADEEHLQLPHERDQNTQMTDGKPQRVMEQAAKDIENGQVDTDMRATPGLDAEKRAQDVPGASGRSTRKDSPIGPTDVPVSKKGRDPQPVAPVPSTRR</sequence>
<feature type="compositionally biased region" description="Pro residues" evidence="1">
    <location>
        <begin position="1"/>
        <end position="10"/>
    </location>
</feature>
<evidence type="ECO:0000313" key="3">
    <source>
        <dbReference type="Proteomes" id="UP001265700"/>
    </source>
</evidence>
<evidence type="ECO:0000313" key="2">
    <source>
        <dbReference type="EMBL" id="MDR7150298.1"/>
    </source>
</evidence>
<accession>A0ABU1WLZ0</accession>
<organism evidence="2 3">
    <name type="scientific">Hydrogenophaga palleronii</name>
    <dbReference type="NCBI Taxonomy" id="65655"/>
    <lineage>
        <taxon>Bacteria</taxon>
        <taxon>Pseudomonadati</taxon>
        <taxon>Pseudomonadota</taxon>
        <taxon>Betaproteobacteria</taxon>
        <taxon>Burkholderiales</taxon>
        <taxon>Comamonadaceae</taxon>
        <taxon>Hydrogenophaga</taxon>
    </lineage>
</organism>
<feature type="region of interest" description="Disordered" evidence="1">
    <location>
        <begin position="1"/>
        <end position="137"/>
    </location>
</feature>
<name>A0ABU1WLZ0_9BURK</name>
<feature type="compositionally biased region" description="Basic and acidic residues" evidence="1">
    <location>
        <begin position="62"/>
        <end position="75"/>
    </location>
</feature>
<protein>
    <submittedName>
        <fullName evidence="2">Uncharacterized protein</fullName>
    </submittedName>
</protein>
<dbReference type="Proteomes" id="UP001265700">
    <property type="component" value="Unassembled WGS sequence"/>
</dbReference>
<keyword evidence="3" id="KW-1185">Reference proteome</keyword>
<evidence type="ECO:0000256" key="1">
    <source>
        <dbReference type="SAM" id="MobiDB-lite"/>
    </source>
</evidence>
<proteinExistence type="predicted"/>
<dbReference type="RefSeq" id="WP_310315663.1">
    <property type="nucleotide sequence ID" value="NZ_JAVDWU010000004.1"/>
</dbReference>
<gene>
    <name evidence="2" type="ORF">J2W49_002256</name>
</gene>
<feature type="compositionally biased region" description="Basic and acidic residues" evidence="1">
    <location>
        <begin position="44"/>
        <end position="54"/>
    </location>
</feature>
<dbReference type="EMBL" id="JAVDWU010000004">
    <property type="protein sequence ID" value="MDR7150298.1"/>
    <property type="molecule type" value="Genomic_DNA"/>
</dbReference>
<comment type="caution">
    <text evidence="2">The sequence shown here is derived from an EMBL/GenBank/DDBJ whole genome shotgun (WGS) entry which is preliminary data.</text>
</comment>